<comment type="caution">
    <text evidence="2">The sequence shown here is derived from an EMBL/GenBank/DDBJ whole genome shotgun (WGS) entry which is preliminary data.</text>
</comment>
<feature type="region of interest" description="Disordered" evidence="1">
    <location>
        <begin position="61"/>
        <end position="91"/>
    </location>
</feature>
<reference evidence="2 3" key="1">
    <citation type="submission" date="2017-06" db="EMBL/GenBank/DDBJ databases">
        <title>Comparative genomic analysis of Ambrosia Fusariam Clade fungi.</title>
        <authorList>
            <person name="Stajich J.E."/>
            <person name="Carrillo J."/>
            <person name="Kijimoto T."/>
            <person name="Eskalen A."/>
            <person name="O'Donnell K."/>
            <person name="Kasson M."/>
        </authorList>
    </citation>
    <scope>NUCLEOTIDE SEQUENCE [LARGE SCALE GENOMIC DNA]</scope>
    <source>
        <strain evidence="2 3">NRRL62579</strain>
    </source>
</reference>
<dbReference type="Proteomes" id="UP000287144">
    <property type="component" value="Unassembled WGS sequence"/>
</dbReference>
<evidence type="ECO:0000313" key="3">
    <source>
        <dbReference type="Proteomes" id="UP000287144"/>
    </source>
</evidence>
<organism evidence="2 3">
    <name type="scientific">Fusarium oligoseptatum</name>
    <dbReference type="NCBI Taxonomy" id="2604345"/>
    <lineage>
        <taxon>Eukaryota</taxon>
        <taxon>Fungi</taxon>
        <taxon>Dikarya</taxon>
        <taxon>Ascomycota</taxon>
        <taxon>Pezizomycotina</taxon>
        <taxon>Sordariomycetes</taxon>
        <taxon>Hypocreomycetidae</taxon>
        <taxon>Hypocreales</taxon>
        <taxon>Nectriaceae</taxon>
        <taxon>Fusarium</taxon>
        <taxon>Fusarium solani species complex</taxon>
    </lineage>
</organism>
<keyword evidence="3" id="KW-1185">Reference proteome</keyword>
<sequence>MNGTEARLFISWKQQDLFNVQNVRSFALQEPDHFIEFRNPVPLLSDLGLLLLPKTEIKNMRHDDAAGIKEPTQIPKRPNNSPQPKVYFTPR</sequence>
<accession>A0A428T0K8</accession>
<dbReference type="STRING" id="1325735.A0A428T0K8"/>
<evidence type="ECO:0000256" key="1">
    <source>
        <dbReference type="SAM" id="MobiDB-lite"/>
    </source>
</evidence>
<dbReference type="AlphaFoldDB" id="A0A428T0K8"/>
<evidence type="ECO:0000313" key="2">
    <source>
        <dbReference type="EMBL" id="RSL95604.1"/>
    </source>
</evidence>
<name>A0A428T0K8_9HYPO</name>
<proteinExistence type="predicted"/>
<gene>
    <name evidence="2" type="ORF">CEP52_011976</name>
</gene>
<protein>
    <submittedName>
        <fullName evidence="2">Uncharacterized protein</fullName>
    </submittedName>
</protein>
<dbReference type="EMBL" id="NKCK01000150">
    <property type="protein sequence ID" value="RSL95604.1"/>
    <property type="molecule type" value="Genomic_DNA"/>
</dbReference>